<dbReference type="InterPro" id="IPR032675">
    <property type="entry name" value="LRR_dom_sf"/>
</dbReference>
<evidence type="ECO:0000256" key="3">
    <source>
        <dbReference type="ARBA" id="ARBA00022821"/>
    </source>
</evidence>
<evidence type="ECO:0000256" key="1">
    <source>
        <dbReference type="ARBA" id="ARBA00022737"/>
    </source>
</evidence>
<dbReference type="GO" id="GO:0006952">
    <property type="term" value="P:defense response"/>
    <property type="evidence" value="ECO:0007669"/>
    <property type="project" value="UniProtKB-KW"/>
</dbReference>
<dbReference type="PANTHER" id="PTHR36766">
    <property type="entry name" value="PLANT BROAD-SPECTRUM MILDEW RESISTANCE PROTEIN RPW8"/>
    <property type="match status" value="1"/>
</dbReference>
<dbReference type="Gene3D" id="3.80.10.10">
    <property type="entry name" value="Ribonuclease Inhibitor"/>
    <property type="match status" value="3"/>
</dbReference>
<sequence length="804" mass="90436">MDLFPNLKTLSIGNNHYFEALSMSDGKSLEELTYLLIEHCGSFVSFPNGGLIAPKLSEFVIRNCSKLKWLPKKMTSLSALNEFEVIGCPLMEPFPEEGSRDKTSLPDEPEIYGRDTDTDALEKKTHRLGCVKELYFKIASGHFGAAHSLYDAIKPGNPCSTSTSSGCLPFSTLTPLCHYPPLQELLLVKCGPSFRSLHMDLFPNLKTLKIEFSCHFEAISVSDGKSLEELTYLRIGGCGSFVSFPNGGLIAPKLNELDIVFCPKLKWLPENMNSLSSLKSLTIKYCPLIEPLPEGEGGLPIASPYVEKLLFNGENRSSVKERLFKLKSTFNTLVAVRFEVENKRIKNPAVEDWLDNLLDAVDDAEDFFGDIEYDAMKPSKVDESKEEKRKAISKFLSCFSKPSTSTDRVRNEDMEQILKRLEYLANQIGNLNLEKNVVEVQLSGSSRAKTSLPDEPEIYVSFSFLQPNKRGKSYFVMHDLFVDLARTITGKYSCLLEQNDSIDKLEKKTRHLGCDRELYTDDKIASYGFGATHLRTFLLFLDSSIKQYPLLSLPIMPCVTKMIIKNLENLESLYEAIKPRNPCSTLTPLQSLRLWDCGSSIRSLDMDLFPNLKTLEIYSSDYIEAITVSDGKSLEELTFLSIRNCGSFVSFPNGELIAPKLSVLEIFNCPKLKWLPEKMTSLSSLESLTIKYCPLIKSFPDGGLPVSLSSLDMSYDNKLGKRSLMDMSPSSLLFLWTSKIVFYVNKNAKLSAHCLSKTGTAHKSFIMLLNLQFNFPSSIPLHFEMVPRSRLTVSQASQRWDTCR</sequence>
<dbReference type="InterPro" id="IPR041118">
    <property type="entry name" value="Rx_N"/>
</dbReference>
<accession>A0A7J6EH17</accession>
<dbReference type="SUPFAM" id="SSF52058">
    <property type="entry name" value="L domain-like"/>
    <property type="match status" value="1"/>
</dbReference>
<keyword evidence="4" id="KW-0067">ATP-binding</keyword>
<dbReference type="AlphaFoldDB" id="A0A7J6EH17"/>
<evidence type="ECO:0000256" key="5">
    <source>
        <dbReference type="SAM" id="MobiDB-lite"/>
    </source>
</evidence>
<keyword evidence="1" id="KW-0677">Repeat</keyword>
<organism evidence="7 8">
    <name type="scientific">Cannabis sativa</name>
    <name type="common">Hemp</name>
    <name type="synonym">Marijuana</name>
    <dbReference type="NCBI Taxonomy" id="3483"/>
    <lineage>
        <taxon>Eukaryota</taxon>
        <taxon>Viridiplantae</taxon>
        <taxon>Streptophyta</taxon>
        <taxon>Embryophyta</taxon>
        <taxon>Tracheophyta</taxon>
        <taxon>Spermatophyta</taxon>
        <taxon>Magnoliopsida</taxon>
        <taxon>eudicotyledons</taxon>
        <taxon>Gunneridae</taxon>
        <taxon>Pentapetalae</taxon>
        <taxon>rosids</taxon>
        <taxon>fabids</taxon>
        <taxon>Rosales</taxon>
        <taxon>Cannabaceae</taxon>
        <taxon>Cannabis</taxon>
    </lineage>
</organism>
<protein>
    <recommendedName>
        <fullName evidence="6">Disease resistance N-terminal domain-containing protein</fullName>
    </recommendedName>
</protein>
<dbReference type="Proteomes" id="UP000583929">
    <property type="component" value="Unassembled WGS sequence"/>
</dbReference>
<reference evidence="7 8" key="1">
    <citation type="journal article" date="2020" name="bioRxiv">
        <title>Sequence and annotation of 42 cannabis genomes reveals extensive copy number variation in cannabinoid synthesis and pathogen resistance genes.</title>
        <authorList>
            <person name="Mckernan K.J."/>
            <person name="Helbert Y."/>
            <person name="Kane L.T."/>
            <person name="Ebling H."/>
            <person name="Zhang L."/>
            <person name="Liu B."/>
            <person name="Eaton Z."/>
            <person name="Mclaughlin S."/>
            <person name="Kingan S."/>
            <person name="Baybayan P."/>
            <person name="Concepcion G."/>
            <person name="Jordan M."/>
            <person name="Riva A."/>
            <person name="Barbazuk W."/>
            <person name="Harkins T."/>
        </authorList>
    </citation>
    <scope>NUCLEOTIDE SEQUENCE [LARGE SCALE GENOMIC DNA]</scope>
    <source>
        <strain evidence="8">cv. Jamaican Lion 4</strain>
        <tissue evidence="7">Leaf</tissue>
    </source>
</reference>
<feature type="compositionally biased region" description="Basic and acidic residues" evidence="5">
    <location>
        <begin position="97"/>
        <end position="114"/>
    </location>
</feature>
<proteinExistence type="predicted"/>
<keyword evidence="3" id="KW-0611">Plant defense</keyword>
<keyword evidence="8" id="KW-1185">Reference proteome</keyword>
<evidence type="ECO:0000259" key="6">
    <source>
        <dbReference type="Pfam" id="PF18052"/>
    </source>
</evidence>
<dbReference type="EMBL" id="JAATIQ010000401">
    <property type="protein sequence ID" value="KAF4357745.1"/>
    <property type="molecule type" value="Genomic_DNA"/>
</dbReference>
<name>A0A7J6EH17_CANSA</name>
<dbReference type="PANTHER" id="PTHR36766:SF40">
    <property type="entry name" value="DISEASE RESISTANCE PROTEIN RGA3"/>
    <property type="match status" value="1"/>
</dbReference>
<evidence type="ECO:0000313" key="8">
    <source>
        <dbReference type="Proteomes" id="UP000583929"/>
    </source>
</evidence>
<dbReference type="GO" id="GO:0005524">
    <property type="term" value="F:ATP binding"/>
    <property type="evidence" value="ECO:0007669"/>
    <property type="project" value="UniProtKB-KW"/>
</dbReference>
<dbReference type="SUPFAM" id="SSF52047">
    <property type="entry name" value="RNI-like"/>
    <property type="match status" value="1"/>
</dbReference>
<evidence type="ECO:0000256" key="2">
    <source>
        <dbReference type="ARBA" id="ARBA00022741"/>
    </source>
</evidence>
<dbReference type="Pfam" id="PF18052">
    <property type="entry name" value="Rx_N"/>
    <property type="match status" value="1"/>
</dbReference>
<feature type="domain" description="Disease resistance N-terminal" evidence="6">
    <location>
        <begin position="314"/>
        <end position="385"/>
    </location>
</feature>
<keyword evidence="2" id="KW-0547">Nucleotide-binding</keyword>
<feature type="region of interest" description="Disordered" evidence="5">
    <location>
        <begin position="94"/>
        <end position="114"/>
    </location>
</feature>
<evidence type="ECO:0000256" key="4">
    <source>
        <dbReference type="ARBA" id="ARBA00022840"/>
    </source>
</evidence>
<gene>
    <name evidence="7" type="ORF">G4B88_023203</name>
</gene>
<evidence type="ECO:0000313" key="7">
    <source>
        <dbReference type="EMBL" id="KAF4357745.1"/>
    </source>
</evidence>
<comment type="caution">
    <text evidence="7">The sequence shown here is derived from an EMBL/GenBank/DDBJ whole genome shotgun (WGS) entry which is preliminary data.</text>
</comment>
<dbReference type="Gene3D" id="1.20.5.4130">
    <property type="match status" value="1"/>
</dbReference>